<proteinExistence type="predicted"/>
<reference evidence="2 3" key="1">
    <citation type="submission" date="2023-02" db="EMBL/GenBank/DDBJ databases">
        <title>Evolution of Hrp T3SS in non-pathogenic Pseudomonas fluorescens.</title>
        <authorList>
            <person name="Liao K."/>
            <person name="Wei H."/>
            <person name="Gu Y."/>
        </authorList>
    </citation>
    <scope>NUCLEOTIDE SEQUENCE [LARGE SCALE GENOMIC DNA]</scope>
    <source>
        <strain evidence="2 3">FP607</strain>
    </source>
</reference>
<evidence type="ECO:0000313" key="2">
    <source>
        <dbReference type="EMBL" id="WLI19334.1"/>
    </source>
</evidence>
<dbReference type="Gene3D" id="3.60.15.10">
    <property type="entry name" value="Ribonuclease Z/Hydroxyacylglutathione hydrolase-like"/>
    <property type="match status" value="2"/>
</dbReference>
<name>A0ABY9GUH6_9PSED</name>
<dbReference type="InterPro" id="IPR036866">
    <property type="entry name" value="RibonucZ/Hydroxyglut_hydro"/>
</dbReference>
<accession>A0ABY9GUH6</accession>
<sequence length="450" mass="50609">METRLDQIFHPVGHGTFLTGRAHSRDGQSSFTWAYDCGSKRPNRIKAAIDGLASGQWGRHWAQGKDINLFVLSHFDDDHVNGVEKFLTTWTIRWLALPFTDLAQKLAVAAGLTGESCSSSTALFQLYPSHWLAVRGLAERVETILEVEGGIAKDLPNDPERGGSRQDLNPPRDAGGPFEEHTPRREARRDLEQNWATDLGSQIVPLSMGPLSKDAGPLVAKLNHSRPFRVINTNLEFMFYNSDQPDVCRSLPTGERVARRSGATMSAVDSEIQDIVKRYRVGLPNHKPKPHWRDKLRSIYDKHFGQSAKARNNISLCLLTRMIRPCDYFCPLCAVHGTRHPQPHVATLLLGDLKVDSLTIQSMAKHFGSQRWRRLSVVQVPHHGSALSWKPGNARLLQAATYVQCVPDTSPYHPHKDVVADIGARRIKRADYRSGLLLSYHRCRFLIYDI</sequence>
<feature type="region of interest" description="Disordered" evidence="1">
    <location>
        <begin position="152"/>
        <end position="186"/>
    </location>
</feature>
<evidence type="ECO:0000313" key="3">
    <source>
        <dbReference type="Proteomes" id="UP001230768"/>
    </source>
</evidence>
<dbReference type="EMBL" id="CP117430">
    <property type="protein sequence ID" value="WLI19334.1"/>
    <property type="molecule type" value="Genomic_DNA"/>
</dbReference>
<feature type="compositionally biased region" description="Basic and acidic residues" evidence="1">
    <location>
        <begin position="155"/>
        <end position="164"/>
    </location>
</feature>
<evidence type="ECO:0000256" key="1">
    <source>
        <dbReference type="SAM" id="MobiDB-lite"/>
    </source>
</evidence>
<keyword evidence="3" id="KW-1185">Reference proteome</keyword>
<evidence type="ECO:0008006" key="4">
    <source>
        <dbReference type="Google" id="ProtNLM"/>
    </source>
</evidence>
<gene>
    <name evidence="2" type="ORF">PSH88_04615</name>
</gene>
<protein>
    <recommendedName>
        <fullName evidence="4">Metallo-beta-lactamase domain-containing protein</fullName>
    </recommendedName>
</protein>
<dbReference type="RefSeq" id="WP_305425119.1">
    <property type="nucleotide sequence ID" value="NZ_CP117430.1"/>
</dbReference>
<dbReference type="Proteomes" id="UP001230768">
    <property type="component" value="Chromosome"/>
</dbReference>
<organism evidence="2 3">
    <name type="scientific">Pseudomonas wuhanensis</name>
    <dbReference type="NCBI Taxonomy" id="2954098"/>
    <lineage>
        <taxon>Bacteria</taxon>
        <taxon>Pseudomonadati</taxon>
        <taxon>Pseudomonadota</taxon>
        <taxon>Gammaproteobacteria</taxon>
        <taxon>Pseudomonadales</taxon>
        <taxon>Pseudomonadaceae</taxon>
        <taxon>Pseudomonas</taxon>
    </lineage>
</organism>